<dbReference type="InterPro" id="IPR033479">
    <property type="entry name" value="dCache_1"/>
</dbReference>
<comment type="subcellular location">
    <subcellularLocation>
        <location evidence="1">Cell membrane</location>
        <topology evidence="1">Multi-pass membrane protein</topology>
    </subcellularLocation>
</comment>
<name>A0A1H0GEU7_9PSED</name>
<evidence type="ECO:0000313" key="7">
    <source>
        <dbReference type="EMBL" id="SDO05394.1"/>
    </source>
</evidence>
<dbReference type="STRING" id="198616.SAMN05216193_107164"/>
<keyword evidence="4" id="KW-1133">Transmembrane helix</keyword>
<dbReference type="GO" id="GO:0005886">
    <property type="term" value="C:plasma membrane"/>
    <property type="evidence" value="ECO:0007669"/>
    <property type="project" value="UniProtKB-SubCell"/>
</dbReference>
<organism evidence="7 8">
    <name type="scientific">Pseudomonas jinjuensis</name>
    <dbReference type="NCBI Taxonomy" id="198616"/>
    <lineage>
        <taxon>Bacteria</taxon>
        <taxon>Pseudomonadati</taxon>
        <taxon>Pseudomonadota</taxon>
        <taxon>Gammaproteobacteria</taxon>
        <taxon>Pseudomonadales</taxon>
        <taxon>Pseudomonadaceae</taxon>
        <taxon>Pseudomonas</taxon>
    </lineage>
</organism>
<keyword evidence="8" id="KW-1185">Reference proteome</keyword>
<evidence type="ECO:0000259" key="6">
    <source>
        <dbReference type="Pfam" id="PF02743"/>
    </source>
</evidence>
<evidence type="ECO:0000256" key="2">
    <source>
        <dbReference type="ARBA" id="ARBA00022475"/>
    </source>
</evidence>
<dbReference type="Gene3D" id="3.30.450.20">
    <property type="entry name" value="PAS domain"/>
    <property type="match status" value="1"/>
</dbReference>
<keyword evidence="3" id="KW-0812">Transmembrane</keyword>
<dbReference type="CDD" id="cd12913">
    <property type="entry name" value="PDC1_MCP_like"/>
    <property type="match status" value="1"/>
</dbReference>
<dbReference type="EMBL" id="FNIJ01000007">
    <property type="protein sequence ID" value="SDO05394.1"/>
    <property type="molecule type" value="Genomic_DNA"/>
</dbReference>
<sequence length="250" mass="27514">MDTPLSRDELNECAARINVSIGNIFEQIATLADEVIRIHTSLADGGRPMTSADLAPLRPLIENNLTQPGSCMQGSGVVLQPGTLQDRDMHLEWRHLGKGGRVVPLSLNFNRRSESYYDYRDMPWFSGPQQSGHAVVAGPYIDLYGQDMYILTFAMPILVDGRFLGIAGADIALNRFERVLAPCLMRMSHEALIVTEEGRVLAANSANWPVGELASHTLNHAEAGCRSVELGEGSAHWALIERPEPRRRAA</sequence>
<dbReference type="Proteomes" id="UP000242957">
    <property type="component" value="Unassembled WGS sequence"/>
</dbReference>
<proteinExistence type="predicted"/>
<gene>
    <name evidence="7" type="ORF">SAMN05216193_107164</name>
</gene>
<protein>
    <submittedName>
        <fullName evidence="7">Cache domain-containing protein</fullName>
    </submittedName>
</protein>
<evidence type="ECO:0000256" key="3">
    <source>
        <dbReference type="ARBA" id="ARBA00022692"/>
    </source>
</evidence>
<evidence type="ECO:0000256" key="4">
    <source>
        <dbReference type="ARBA" id="ARBA00022989"/>
    </source>
</evidence>
<dbReference type="RefSeq" id="WP_084312482.1">
    <property type="nucleotide sequence ID" value="NZ_FNIJ01000007.1"/>
</dbReference>
<feature type="domain" description="Cache" evidence="6">
    <location>
        <begin position="100"/>
        <end position="209"/>
    </location>
</feature>
<accession>A0A1H0GEU7</accession>
<keyword evidence="2" id="KW-1003">Cell membrane</keyword>
<evidence type="ECO:0000313" key="8">
    <source>
        <dbReference type="Proteomes" id="UP000242957"/>
    </source>
</evidence>
<evidence type="ECO:0000256" key="1">
    <source>
        <dbReference type="ARBA" id="ARBA00004651"/>
    </source>
</evidence>
<dbReference type="AlphaFoldDB" id="A0A1H0GEU7"/>
<reference evidence="8" key="1">
    <citation type="submission" date="2016-10" db="EMBL/GenBank/DDBJ databases">
        <authorList>
            <person name="Varghese N."/>
            <person name="Submissions S."/>
        </authorList>
    </citation>
    <scope>NUCLEOTIDE SEQUENCE [LARGE SCALE GENOMIC DNA]</scope>
    <source>
        <strain evidence="8">JCM 21621</strain>
    </source>
</reference>
<keyword evidence="5" id="KW-0472">Membrane</keyword>
<dbReference type="Pfam" id="PF02743">
    <property type="entry name" value="dCache_1"/>
    <property type="match status" value="1"/>
</dbReference>
<dbReference type="OrthoDB" id="8687362at2"/>
<evidence type="ECO:0000256" key="5">
    <source>
        <dbReference type="ARBA" id="ARBA00023136"/>
    </source>
</evidence>